<reference evidence="3" key="1">
    <citation type="submission" date="2010-12" db="EMBL/GenBank/DDBJ databases">
        <title>Complete sequence of Variovorax paradoxus EPS.</title>
        <authorList>
            <consortium name="US DOE Joint Genome Institute"/>
            <person name="Lucas S."/>
            <person name="Copeland A."/>
            <person name="Lapidus A."/>
            <person name="Cheng J.-F."/>
            <person name="Goodwin L."/>
            <person name="Pitluck S."/>
            <person name="Teshima H."/>
            <person name="Detter J.C."/>
            <person name="Han C."/>
            <person name="Tapia R."/>
            <person name="Land M."/>
            <person name="Hauser L."/>
            <person name="Kyrpides N."/>
            <person name="Ivanova N."/>
            <person name="Ovchinnikova G."/>
            <person name="Orwin P."/>
            <person name="Han J.-I.G."/>
            <person name="Woyke T."/>
        </authorList>
    </citation>
    <scope>NUCLEOTIDE SEQUENCE [LARGE SCALE GENOMIC DNA]</scope>
    <source>
        <strain evidence="3">EPS</strain>
    </source>
</reference>
<keyword evidence="1" id="KW-1133">Transmembrane helix</keyword>
<evidence type="ECO:0000256" key="1">
    <source>
        <dbReference type="SAM" id="Phobius"/>
    </source>
</evidence>
<name>E6V918_VARPE</name>
<dbReference type="RefSeq" id="WP_013541569.1">
    <property type="nucleotide sequence ID" value="NC_014931.1"/>
</dbReference>
<proteinExistence type="predicted"/>
<dbReference type="InterPro" id="IPR005625">
    <property type="entry name" value="PepSY-ass_TM"/>
</dbReference>
<dbReference type="STRING" id="595537.Varpa_3154"/>
<sequence>MTSQRTLSMLFTVHSWAGIVTGLLLFIVCFSGAVMVFKDEIDLWANPGLAKLPRAASPVSLDAVLRNVQAAYPGARVEAIVLPDAVTPSHFVFVREEGLPESARTKLAARSDTGALVGPVDSQLGQSLRMLHVFLFFGPRWIVGFLGVVMAVLIGTGIVMHRKIIAELFTQRWGRSLRVVMSDMHKAAGIWGLAFHILIAVTGAWLGLAPVFERGFAYVVQGPTAVARPVPAPAAPMRSLDEMRIAALRAVPGFEPRQVTLRQWGRADAQVIFTGGLATHLASTVRVQVGGATAEVASVLDPRTKGFWSQFNGLMEPLHFGNFGGMPLKWLYFLLGLTPAFLSLSGTLIWLDGRRQRGANGARMPI</sequence>
<dbReference type="PANTHER" id="PTHR34219:SF3">
    <property type="entry name" value="BLL7967 PROTEIN"/>
    <property type="match status" value="1"/>
</dbReference>
<feature type="transmembrane region" description="Helical" evidence="1">
    <location>
        <begin position="188"/>
        <end position="208"/>
    </location>
</feature>
<keyword evidence="1" id="KW-0812">Transmembrane</keyword>
<dbReference type="PANTHER" id="PTHR34219">
    <property type="entry name" value="IRON-REGULATED INNER MEMBRANE PROTEIN-RELATED"/>
    <property type="match status" value="1"/>
</dbReference>
<dbReference type="HOGENOM" id="CLU_031962_0_0_4"/>
<feature type="transmembrane region" description="Helical" evidence="1">
    <location>
        <begin position="141"/>
        <end position="160"/>
    </location>
</feature>
<organism evidence="2 3">
    <name type="scientific">Variovorax paradoxus (strain EPS)</name>
    <dbReference type="NCBI Taxonomy" id="595537"/>
    <lineage>
        <taxon>Bacteria</taxon>
        <taxon>Pseudomonadati</taxon>
        <taxon>Pseudomonadota</taxon>
        <taxon>Betaproteobacteria</taxon>
        <taxon>Burkholderiales</taxon>
        <taxon>Comamonadaceae</taxon>
        <taxon>Variovorax</taxon>
    </lineage>
</organism>
<feature type="transmembrane region" description="Helical" evidence="1">
    <location>
        <begin position="330"/>
        <end position="351"/>
    </location>
</feature>
<dbReference type="KEGG" id="vpe:Varpa_3154"/>
<evidence type="ECO:0000313" key="3">
    <source>
        <dbReference type="Proteomes" id="UP000008917"/>
    </source>
</evidence>
<dbReference type="OrthoDB" id="9776609at2"/>
<dbReference type="eggNOG" id="COG3182">
    <property type="taxonomic scope" value="Bacteria"/>
</dbReference>
<gene>
    <name evidence="2" type="ordered locus">Varpa_3154</name>
</gene>
<dbReference type="Pfam" id="PF03929">
    <property type="entry name" value="PepSY_TM"/>
    <property type="match status" value="1"/>
</dbReference>
<keyword evidence="1" id="KW-0472">Membrane</keyword>
<evidence type="ECO:0000313" key="2">
    <source>
        <dbReference type="EMBL" id="ADU37341.1"/>
    </source>
</evidence>
<dbReference type="AlphaFoldDB" id="E6V918"/>
<dbReference type="EMBL" id="CP002417">
    <property type="protein sequence ID" value="ADU37341.1"/>
    <property type="molecule type" value="Genomic_DNA"/>
</dbReference>
<protein>
    <submittedName>
        <fullName evidence="2">PepSY-associated TM helix domain-containing protein</fullName>
    </submittedName>
</protein>
<feature type="transmembrane region" description="Helical" evidence="1">
    <location>
        <begin position="12"/>
        <end position="37"/>
    </location>
</feature>
<accession>E6V918</accession>
<dbReference type="Proteomes" id="UP000008917">
    <property type="component" value="Chromosome"/>
</dbReference>
<reference evidence="2 3" key="2">
    <citation type="journal article" date="2013" name="Genome Announc.">
        <title>Genome of the Root-Associated Plant Growth-Promoting Bacterium Variovorax paradoxus Strain EPS.</title>
        <authorList>
            <person name="Han J.I."/>
            <person name="Spain J.C."/>
            <person name="Leadbetter J.R."/>
            <person name="Ovchinnikova G."/>
            <person name="Goodwin L.A."/>
            <person name="Han C.S."/>
            <person name="Woyke T."/>
            <person name="Davenport K.W."/>
            <person name="Orwin P.M."/>
        </authorList>
    </citation>
    <scope>NUCLEOTIDE SEQUENCE [LARGE SCALE GENOMIC DNA]</scope>
    <source>
        <strain evidence="2 3">EPS</strain>
    </source>
</reference>